<dbReference type="EMBL" id="CP039349">
    <property type="protein sequence ID" value="QCD94853.1"/>
    <property type="molecule type" value="Genomic_DNA"/>
</dbReference>
<evidence type="ECO:0000256" key="1">
    <source>
        <dbReference type="SAM" id="Phobius"/>
    </source>
</evidence>
<proteinExistence type="predicted"/>
<accession>A0A4D6M261</accession>
<reference evidence="2 3" key="1">
    <citation type="submission" date="2019-04" db="EMBL/GenBank/DDBJ databases">
        <title>An improved genome assembly and genetic linkage map for asparagus bean, Vigna unguiculata ssp. sesquipedialis.</title>
        <authorList>
            <person name="Xia Q."/>
            <person name="Zhang R."/>
            <person name="Dong Y."/>
        </authorList>
    </citation>
    <scope>NUCLEOTIDE SEQUENCE [LARGE SCALE GENOMIC DNA]</scope>
    <source>
        <tissue evidence="2">Leaf</tissue>
    </source>
</reference>
<protein>
    <submittedName>
        <fullName evidence="2">Cytochrome b-561</fullName>
    </submittedName>
</protein>
<sequence length="51" mass="5586">MVVAEHVDVLPLTFVVHLLAIPAIVLVLVWSIHFRGGLSFNSSNKSLLFNA</sequence>
<dbReference type="Proteomes" id="UP000501690">
    <property type="component" value="Linkage Group LG5"/>
</dbReference>
<keyword evidence="1" id="KW-0472">Membrane</keyword>
<keyword evidence="3" id="KW-1185">Reference proteome</keyword>
<evidence type="ECO:0000313" key="3">
    <source>
        <dbReference type="Proteomes" id="UP000501690"/>
    </source>
</evidence>
<keyword evidence="1" id="KW-0812">Transmembrane</keyword>
<evidence type="ECO:0000313" key="2">
    <source>
        <dbReference type="EMBL" id="QCD94853.1"/>
    </source>
</evidence>
<dbReference type="Gene3D" id="1.20.120.1770">
    <property type="match status" value="1"/>
</dbReference>
<dbReference type="AlphaFoldDB" id="A0A4D6M261"/>
<feature type="transmembrane region" description="Helical" evidence="1">
    <location>
        <begin position="12"/>
        <end position="32"/>
    </location>
</feature>
<gene>
    <name evidence="2" type="ORF">DEO72_LG5g2942</name>
</gene>
<organism evidence="2 3">
    <name type="scientific">Vigna unguiculata</name>
    <name type="common">Cowpea</name>
    <dbReference type="NCBI Taxonomy" id="3917"/>
    <lineage>
        <taxon>Eukaryota</taxon>
        <taxon>Viridiplantae</taxon>
        <taxon>Streptophyta</taxon>
        <taxon>Embryophyta</taxon>
        <taxon>Tracheophyta</taxon>
        <taxon>Spermatophyta</taxon>
        <taxon>Magnoliopsida</taxon>
        <taxon>eudicotyledons</taxon>
        <taxon>Gunneridae</taxon>
        <taxon>Pentapetalae</taxon>
        <taxon>rosids</taxon>
        <taxon>fabids</taxon>
        <taxon>Fabales</taxon>
        <taxon>Fabaceae</taxon>
        <taxon>Papilionoideae</taxon>
        <taxon>50 kb inversion clade</taxon>
        <taxon>NPAAA clade</taxon>
        <taxon>indigoferoid/millettioid clade</taxon>
        <taxon>Phaseoleae</taxon>
        <taxon>Vigna</taxon>
    </lineage>
</organism>
<name>A0A4D6M261_VIGUN</name>
<keyword evidence="1" id="KW-1133">Transmembrane helix</keyword>